<dbReference type="EMBL" id="FOPJ01000004">
    <property type="protein sequence ID" value="SFG42534.1"/>
    <property type="molecule type" value="Genomic_DNA"/>
</dbReference>
<name>A0A1I2RPD9_9CORY</name>
<proteinExistence type="predicted"/>
<evidence type="ECO:0000313" key="2">
    <source>
        <dbReference type="Proteomes" id="UP000199065"/>
    </source>
</evidence>
<dbReference type="AlphaFoldDB" id="A0A1I2RPD9"/>
<gene>
    <name evidence="1" type="ORF">SAMN05660282_00829</name>
</gene>
<dbReference type="Proteomes" id="UP000199065">
    <property type="component" value="Unassembled WGS sequence"/>
</dbReference>
<accession>A0A1I2RPD9</accession>
<protein>
    <submittedName>
        <fullName evidence="1">Uncharacterized protein</fullName>
    </submittedName>
</protein>
<evidence type="ECO:0000313" key="1">
    <source>
        <dbReference type="EMBL" id="SFG42534.1"/>
    </source>
</evidence>
<organism evidence="1 2">
    <name type="scientific">Corynebacterium spheniscorum</name>
    <dbReference type="NCBI Taxonomy" id="185761"/>
    <lineage>
        <taxon>Bacteria</taxon>
        <taxon>Bacillati</taxon>
        <taxon>Actinomycetota</taxon>
        <taxon>Actinomycetes</taxon>
        <taxon>Mycobacteriales</taxon>
        <taxon>Corynebacteriaceae</taxon>
        <taxon>Corynebacterium</taxon>
    </lineage>
</organism>
<keyword evidence="2" id="KW-1185">Reference proteome</keyword>
<reference evidence="1 2" key="1">
    <citation type="submission" date="2016-10" db="EMBL/GenBank/DDBJ databases">
        <authorList>
            <person name="de Groot N.N."/>
        </authorList>
    </citation>
    <scope>NUCLEOTIDE SEQUENCE [LARGE SCALE GENOMIC DNA]</scope>
    <source>
        <strain>J11</strain>
        <strain evidence="2">PG 39</strain>
    </source>
</reference>
<dbReference type="STRING" id="185761.SAMN05660282_00829"/>
<sequence>MNEKQERDYHARGAIAQLFCSWLNHDGERAKLMERLGVRTLPVILPAFGDTLATLKTVRNTWSSQWVFLVRGPRAPSFAY</sequence>